<name>A0AAD3HG20_9STRA</name>
<reference evidence="3 4" key="1">
    <citation type="journal article" date="2021" name="Sci. Rep.">
        <title>The genome of the diatom Chaetoceros tenuissimus carries an ancient integrated fragment of an extant virus.</title>
        <authorList>
            <person name="Hongo Y."/>
            <person name="Kimura K."/>
            <person name="Takaki Y."/>
            <person name="Yoshida Y."/>
            <person name="Baba S."/>
            <person name="Kobayashi G."/>
            <person name="Nagasaki K."/>
            <person name="Hano T."/>
            <person name="Tomaru Y."/>
        </authorList>
    </citation>
    <scope>NUCLEOTIDE SEQUENCE [LARGE SCALE GENOMIC DNA]</scope>
    <source>
        <strain evidence="3 4">NIES-3715</strain>
    </source>
</reference>
<evidence type="ECO:0000313" key="4">
    <source>
        <dbReference type="Proteomes" id="UP001054902"/>
    </source>
</evidence>
<gene>
    <name evidence="3" type="ORF">CTEN210_18626</name>
</gene>
<accession>A0AAD3HG20</accession>
<keyword evidence="4" id="KW-1185">Reference proteome</keyword>
<keyword evidence="2" id="KW-0732">Signal</keyword>
<feature type="transmembrane region" description="Helical" evidence="1">
    <location>
        <begin position="90"/>
        <end position="108"/>
    </location>
</feature>
<keyword evidence="1" id="KW-1133">Transmembrane helix</keyword>
<feature type="signal peptide" evidence="2">
    <location>
        <begin position="1"/>
        <end position="20"/>
    </location>
</feature>
<dbReference type="AlphaFoldDB" id="A0AAD3HG20"/>
<keyword evidence="1" id="KW-0472">Membrane</keyword>
<comment type="caution">
    <text evidence="3">The sequence shown here is derived from an EMBL/GenBank/DDBJ whole genome shotgun (WGS) entry which is preliminary data.</text>
</comment>
<feature type="transmembrane region" description="Helical" evidence="1">
    <location>
        <begin position="152"/>
        <end position="175"/>
    </location>
</feature>
<feature type="chain" id="PRO_5041999065" evidence="2">
    <location>
        <begin position="21"/>
        <end position="181"/>
    </location>
</feature>
<evidence type="ECO:0000313" key="3">
    <source>
        <dbReference type="EMBL" id="GFH62150.1"/>
    </source>
</evidence>
<sequence length="181" mass="20057">MFSLLHLFCTFAFLLKGIPAFQHYGHLHTIRTSNPMTQSLRHEYQLPMSNLMDVSSNLWLSLEGLDDVTSSLQQVQETPQIEGLTPTQNVIIFIIGIFPFLWATYEFWSRIAVGASFGTGSDSIQIRPSTTTIGTNDDRRKSRGQQVLGDDALIVAYILFAVAIGSVGIAIYSVLSSPVMQ</sequence>
<proteinExistence type="predicted"/>
<dbReference type="EMBL" id="BLLK01000079">
    <property type="protein sequence ID" value="GFH62150.1"/>
    <property type="molecule type" value="Genomic_DNA"/>
</dbReference>
<keyword evidence="1" id="KW-0812">Transmembrane</keyword>
<organism evidence="3 4">
    <name type="scientific">Chaetoceros tenuissimus</name>
    <dbReference type="NCBI Taxonomy" id="426638"/>
    <lineage>
        <taxon>Eukaryota</taxon>
        <taxon>Sar</taxon>
        <taxon>Stramenopiles</taxon>
        <taxon>Ochrophyta</taxon>
        <taxon>Bacillariophyta</taxon>
        <taxon>Coscinodiscophyceae</taxon>
        <taxon>Chaetocerotophycidae</taxon>
        <taxon>Chaetocerotales</taxon>
        <taxon>Chaetocerotaceae</taxon>
        <taxon>Chaetoceros</taxon>
    </lineage>
</organism>
<evidence type="ECO:0000256" key="1">
    <source>
        <dbReference type="SAM" id="Phobius"/>
    </source>
</evidence>
<evidence type="ECO:0000256" key="2">
    <source>
        <dbReference type="SAM" id="SignalP"/>
    </source>
</evidence>
<dbReference type="Proteomes" id="UP001054902">
    <property type="component" value="Unassembled WGS sequence"/>
</dbReference>
<protein>
    <submittedName>
        <fullName evidence="3">Uncharacterized protein</fullName>
    </submittedName>
</protein>